<accession>A0A1G9YZ42</accession>
<evidence type="ECO:0000313" key="2">
    <source>
        <dbReference type="Proteomes" id="UP000198704"/>
    </source>
</evidence>
<keyword evidence="2" id="KW-1185">Reference proteome</keyword>
<gene>
    <name evidence="1" type="ORF">SAMN05216360_10636</name>
</gene>
<name>A0A1G9YZ42_9HYPH</name>
<dbReference type="InterPro" id="IPR031485">
    <property type="entry name" value="CBP_BcsS"/>
</dbReference>
<dbReference type="STRING" id="582672.SAMN05216360_10636"/>
<organism evidence="1 2">
    <name type="scientific">Methylobacterium phyllostachyos</name>
    <dbReference type="NCBI Taxonomy" id="582672"/>
    <lineage>
        <taxon>Bacteria</taxon>
        <taxon>Pseudomonadati</taxon>
        <taxon>Pseudomonadota</taxon>
        <taxon>Alphaproteobacteria</taxon>
        <taxon>Hyphomicrobiales</taxon>
        <taxon>Methylobacteriaceae</taxon>
        <taxon>Methylobacterium</taxon>
    </lineage>
</organism>
<dbReference type="Proteomes" id="UP000198704">
    <property type="component" value="Unassembled WGS sequence"/>
</dbReference>
<dbReference type="Pfam" id="PF17036">
    <property type="entry name" value="CBP_BcsS"/>
    <property type="match status" value="1"/>
</dbReference>
<proteinExistence type="predicted"/>
<dbReference type="RefSeq" id="WP_244507541.1">
    <property type="nucleotide sequence ID" value="NZ_FNHS01000006.1"/>
</dbReference>
<sequence>MPDLPAFWRFREASTYAVAAFFYGAASFTAPRAEELDTLLFGSLDAAAATFVTAGAKIGLTSLDHDGAVALASLGGGRQSEHSSDGTHHRYTAIGAVVLGYQWFFDWGVIAAFTGPDITAQMLAGRQSAGSAPIHLGFRLHGEIWARPTETTLLQATVIAGTALESVWARAAWGYRCWGAYLGPELSLYTDATGYRKWNVGLHGTDFDLGRYSFRVSAGLQTETGRRTAGPYVALSVWSPW</sequence>
<evidence type="ECO:0000313" key="1">
    <source>
        <dbReference type="EMBL" id="SDN14449.1"/>
    </source>
</evidence>
<dbReference type="EMBL" id="FNHS01000006">
    <property type="protein sequence ID" value="SDN14449.1"/>
    <property type="molecule type" value="Genomic_DNA"/>
</dbReference>
<protein>
    <submittedName>
        <fullName evidence="1">Cellulose biosynthesis protein BcsS</fullName>
    </submittedName>
</protein>
<reference evidence="2" key="1">
    <citation type="submission" date="2016-10" db="EMBL/GenBank/DDBJ databases">
        <authorList>
            <person name="Varghese N."/>
            <person name="Submissions S."/>
        </authorList>
    </citation>
    <scope>NUCLEOTIDE SEQUENCE [LARGE SCALE GENOMIC DNA]</scope>
    <source>
        <strain evidence="2">BL47</strain>
    </source>
</reference>
<dbReference type="AlphaFoldDB" id="A0A1G9YZ42"/>